<proteinExistence type="predicted"/>
<evidence type="ECO:0000313" key="2">
    <source>
        <dbReference type="EMBL" id="CAE0498214.1"/>
    </source>
</evidence>
<evidence type="ECO:0000256" key="1">
    <source>
        <dbReference type="SAM" id="MobiDB-lite"/>
    </source>
</evidence>
<dbReference type="AlphaFoldDB" id="A0A7S3QZZ4"/>
<reference evidence="2" key="1">
    <citation type="submission" date="2021-01" db="EMBL/GenBank/DDBJ databases">
        <authorList>
            <person name="Corre E."/>
            <person name="Pelletier E."/>
            <person name="Niang G."/>
            <person name="Scheremetjew M."/>
            <person name="Finn R."/>
            <person name="Kale V."/>
            <person name="Holt S."/>
            <person name="Cochrane G."/>
            <person name="Meng A."/>
            <person name="Brown T."/>
            <person name="Cohen L."/>
        </authorList>
    </citation>
    <scope>NUCLEOTIDE SEQUENCE</scope>
    <source>
        <strain evidence="2">CCMP1320</strain>
    </source>
</reference>
<accession>A0A7S3QZZ4</accession>
<protein>
    <submittedName>
        <fullName evidence="2">Uncharacterized protein</fullName>
    </submittedName>
</protein>
<feature type="region of interest" description="Disordered" evidence="1">
    <location>
        <begin position="131"/>
        <end position="175"/>
    </location>
</feature>
<name>A0A7S3QZZ4_DUNTE</name>
<dbReference type="EMBL" id="HBIP01022239">
    <property type="protein sequence ID" value="CAE0498214.1"/>
    <property type="molecule type" value="Transcribed_RNA"/>
</dbReference>
<feature type="region of interest" description="Disordered" evidence="1">
    <location>
        <begin position="90"/>
        <end position="111"/>
    </location>
</feature>
<feature type="compositionally biased region" description="Polar residues" evidence="1">
    <location>
        <begin position="138"/>
        <end position="147"/>
    </location>
</feature>
<feature type="region of interest" description="Disordered" evidence="1">
    <location>
        <begin position="1"/>
        <end position="24"/>
    </location>
</feature>
<feature type="compositionally biased region" description="Basic residues" evidence="1">
    <location>
        <begin position="1"/>
        <end position="10"/>
    </location>
</feature>
<organism evidence="2">
    <name type="scientific">Dunaliella tertiolecta</name>
    <name type="common">Green alga</name>
    <dbReference type="NCBI Taxonomy" id="3047"/>
    <lineage>
        <taxon>Eukaryota</taxon>
        <taxon>Viridiplantae</taxon>
        <taxon>Chlorophyta</taxon>
        <taxon>core chlorophytes</taxon>
        <taxon>Chlorophyceae</taxon>
        <taxon>CS clade</taxon>
        <taxon>Chlamydomonadales</taxon>
        <taxon>Dunaliellaceae</taxon>
        <taxon>Dunaliella</taxon>
    </lineage>
</organism>
<sequence>MATPILRRRSMSSTDGDSSEHTVGAHIPAVRSLGIFPSMGSSFMAADYQLQASTHPRRHACLPSLNESEGQEGFKLVDAARRAPQFGALSSPGMLASSHEEDAAEGAGAHKQGLFGGSKALLAKRHSLPAGTLRDKASSSAVPQATDANKPAAPSSKQLQAQQHSLPAGTLREKVSGGGIERALVPSRSSHVPRGNASAPHFTLSLDVLNNQTSVEASLSGDGHVQSLAVPSPQS</sequence>
<gene>
    <name evidence="2" type="ORF">DTER00134_LOCUS13287</name>
</gene>
<feature type="compositionally biased region" description="Polar residues" evidence="1">
    <location>
        <begin position="155"/>
        <end position="165"/>
    </location>
</feature>